<dbReference type="EMBL" id="MWML01000067">
    <property type="protein sequence ID" value="TCG07402.1"/>
    <property type="molecule type" value="Genomic_DNA"/>
</dbReference>
<dbReference type="GO" id="GO:0006355">
    <property type="term" value="P:regulation of DNA-templated transcription"/>
    <property type="evidence" value="ECO:0007669"/>
    <property type="project" value="UniProtKB-ARBA"/>
</dbReference>
<gene>
    <name evidence="5" type="ORF">BZM27_19490</name>
</gene>
<evidence type="ECO:0000256" key="1">
    <source>
        <dbReference type="ARBA" id="ARBA00023015"/>
    </source>
</evidence>
<evidence type="ECO:0000313" key="5">
    <source>
        <dbReference type="EMBL" id="TCG07402.1"/>
    </source>
</evidence>
<dbReference type="InterPro" id="IPR011008">
    <property type="entry name" value="Dimeric_a/b-barrel"/>
</dbReference>
<dbReference type="GO" id="GO:0043565">
    <property type="term" value="F:sequence-specific DNA binding"/>
    <property type="evidence" value="ECO:0007669"/>
    <property type="project" value="InterPro"/>
</dbReference>
<dbReference type="InterPro" id="IPR011991">
    <property type="entry name" value="ArsR-like_HTH"/>
</dbReference>
<organism evidence="5 6">
    <name type="scientific">Paraburkholderia steynii</name>
    <dbReference type="NCBI Taxonomy" id="1245441"/>
    <lineage>
        <taxon>Bacteria</taxon>
        <taxon>Pseudomonadati</taxon>
        <taxon>Pseudomonadota</taxon>
        <taxon>Betaproteobacteria</taxon>
        <taxon>Burkholderiales</taxon>
        <taxon>Burkholderiaceae</taxon>
        <taxon>Paraburkholderia</taxon>
    </lineage>
</organism>
<keyword evidence="1" id="KW-0805">Transcription regulation</keyword>
<evidence type="ECO:0000259" key="4">
    <source>
        <dbReference type="PROSITE" id="PS50956"/>
    </source>
</evidence>
<reference evidence="5 6" key="1">
    <citation type="submission" date="2017-02" db="EMBL/GenBank/DDBJ databases">
        <title>Paraburkholderia sophoroidis sp. nov. and Paraburkholderia steynii sp. nov. rhizobial symbionts of the fynbos legume Hypocalyptus sophoroides.</title>
        <authorList>
            <person name="Steenkamp E.T."/>
            <person name="Beukes C.W."/>
            <person name="Van Zyl E."/>
            <person name="Avontuur J."/>
            <person name="Chan W.Y."/>
            <person name="Hassen A."/>
            <person name="Palmer M."/>
            <person name="Mthombeni L."/>
            <person name="Phalane F."/>
            <person name="Sereme K."/>
            <person name="Venter S.N."/>
        </authorList>
    </citation>
    <scope>NUCLEOTIDE SEQUENCE [LARGE SCALE GENOMIC DNA]</scope>
    <source>
        <strain evidence="5 6">HC1.1ba</strain>
    </source>
</reference>
<dbReference type="SMART" id="SM00344">
    <property type="entry name" value="HTH_ASNC"/>
    <property type="match status" value="1"/>
</dbReference>
<dbReference type="SUPFAM" id="SSF46785">
    <property type="entry name" value="Winged helix' DNA-binding domain"/>
    <property type="match status" value="1"/>
</dbReference>
<dbReference type="InterPro" id="IPR036390">
    <property type="entry name" value="WH_DNA-bd_sf"/>
</dbReference>
<dbReference type="PROSITE" id="PS00519">
    <property type="entry name" value="HTH_ASNC_1"/>
    <property type="match status" value="1"/>
</dbReference>
<evidence type="ECO:0000313" key="6">
    <source>
        <dbReference type="Proteomes" id="UP000294200"/>
    </source>
</evidence>
<comment type="caution">
    <text evidence="5">The sequence shown here is derived from an EMBL/GenBank/DDBJ whole genome shotgun (WGS) entry which is preliminary data.</text>
</comment>
<accession>A0A4R0XE65</accession>
<dbReference type="InterPro" id="IPR019885">
    <property type="entry name" value="Tscrpt_reg_HTH_AsnC-type_CS"/>
</dbReference>
<dbReference type="GO" id="GO:0043200">
    <property type="term" value="P:response to amino acid"/>
    <property type="evidence" value="ECO:0007669"/>
    <property type="project" value="TreeGrafter"/>
</dbReference>
<evidence type="ECO:0000256" key="2">
    <source>
        <dbReference type="ARBA" id="ARBA00023125"/>
    </source>
</evidence>
<keyword evidence="3" id="KW-0804">Transcription</keyword>
<dbReference type="PROSITE" id="PS50956">
    <property type="entry name" value="HTH_ASNC_2"/>
    <property type="match status" value="1"/>
</dbReference>
<proteinExistence type="predicted"/>
<dbReference type="Gene3D" id="1.10.10.10">
    <property type="entry name" value="Winged helix-like DNA-binding domain superfamily/Winged helix DNA-binding domain"/>
    <property type="match status" value="1"/>
</dbReference>
<dbReference type="SUPFAM" id="SSF54909">
    <property type="entry name" value="Dimeric alpha+beta barrel"/>
    <property type="match status" value="1"/>
</dbReference>
<dbReference type="AlphaFoldDB" id="A0A4R0XE65"/>
<dbReference type="Pfam" id="PF13412">
    <property type="entry name" value="HTH_24"/>
    <property type="match status" value="1"/>
</dbReference>
<dbReference type="PANTHER" id="PTHR30154:SF34">
    <property type="entry name" value="TRANSCRIPTIONAL REGULATOR AZLB"/>
    <property type="match status" value="1"/>
</dbReference>
<dbReference type="Gene3D" id="3.30.70.920">
    <property type="match status" value="1"/>
</dbReference>
<protein>
    <submittedName>
        <fullName evidence="5">AsnC family transcriptional regulator</fullName>
    </submittedName>
</protein>
<dbReference type="InterPro" id="IPR000485">
    <property type="entry name" value="AsnC-type_HTH_dom"/>
</dbReference>
<dbReference type="InterPro" id="IPR019888">
    <property type="entry name" value="Tscrpt_reg_AsnC-like"/>
</dbReference>
<keyword evidence="2" id="KW-0238">DNA-binding</keyword>
<evidence type="ECO:0000256" key="3">
    <source>
        <dbReference type="ARBA" id="ARBA00023163"/>
    </source>
</evidence>
<keyword evidence="6" id="KW-1185">Reference proteome</keyword>
<sequence length="154" mass="17565">MTEGKIQLDKIDQRIIDILRLDGRISYRELSERVNLTPRPCQARVQRLEALGVIKGYRAVVRLPQDEPPVIVLAQIALGDHVRSQEMFEEEVRSNPAVLDCWLVSGVFDFLVRIACRNLAEYHALANAWLANPRFNVEKVITTTELQTIKRSTG</sequence>
<dbReference type="InterPro" id="IPR036388">
    <property type="entry name" value="WH-like_DNA-bd_sf"/>
</dbReference>
<name>A0A4R0XE65_9BURK</name>
<dbReference type="PANTHER" id="PTHR30154">
    <property type="entry name" value="LEUCINE-RESPONSIVE REGULATORY PROTEIN"/>
    <property type="match status" value="1"/>
</dbReference>
<dbReference type="Proteomes" id="UP000294200">
    <property type="component" value="Unassembled WGS sequence"/>
</dbReference>
<feature type="domain" description="HTH asnC-type" evidence="4">
    <location>
        <begin position="8"/>
        <end position="79"/>
    </location>
</feature>
<dbReference type="Pfam" id="PF01037">
    <property type="entry name" value="AsnC_trans_reg"/>
    <property type="match status" value="1"/>
</dbReference>
<dbReference type="GO" id="GO:0005829">
    <property type="term" value="C:cytosol"/>
    <property type="evidence" value="ECO:0007669"/>
    <property type="project" value="TreeGrafter"/>
</dbReference>
<dbReference type="PRINTS" id="PR00033">
    <property type="entry name" value="HTHASNC"/>
</dbReference>
<dbReference type="CDD" id="cd00090">
    <property type="entry name" value="HTH_ARSR"/>
    <property type="match status" value="1"/>
</dbReference>
<dbReference type="InterPro" id="IPR019887">
    <property type="entry name" value="Tscrpt_reg_AsnC/Lrp_C"/>
</dbReference>